<keyword evidence="3" id="KW-1185">Reference proteome</keyword>
<feature type="compositionally biased region" description="Pro residues" evidence="1">
    <location>
        <begin position="21"/>
        <end position="42"/>
    </location>
</feature>
<accession>A0AA36J1M6</accession>
<feature type="compositionally biased region" description="Basic and acidic residues" evidence="1">
    <location>
        <begin position="1"/>
        <end position="16"/>
    </location>
</feature>
<evidence type="ECO:0000313" key="3">
    <source>
        <dbReference type="Proteomes" id="UP001178507"/>
    </source>
</evidence>
<dbReference type="EMBL" id="CAUJNA010003270">
    <property type="protein sequence ID" value="CAJ1397556.1"/>
    <property type="molecule type" value="Genomic_DNA"/>
</dbReference>
<evidence type="ECO:0008006" key="4">
    <source>
        <dbReference type="Google" id="ProtNLM"/>
    </source>
</evidence>
<dbReference type="Proteomes" id="UP001178507">
    <property type="component" value="Unassembled WGS sequence"/>
</dbReference>
<dbReference type="AlphaFoldDB" id="A0AA36J1M6"/>
<sequence>MSAGDEFSHGEPRSEGDLPAPFRPQPVPVVPQPAPAMRPGPGFPFAYWRFGSQERPKQERDSLRSRSKEGRPGSRKHRRYVHSVDLVNSLRRMMVARGEENLPSDVDAVEEERVQARPSVFYRLLESEGADALETWAAAEAAAFARAKRGRSPHTRHAQGNSAKDAAWLADERVRQVRRTFRENWQFLSTSESSQELIAKLEGVADVAFGSRSNSEDWLQWQLFWTGEDLATKAGAPPAHEMQLEGLDAAERKVVHQLARLIGLHSESRLSREMQDADKAEKVMSLRPHRSCRTGGIWAAPFSVSQVLKA</sequence>
<comment type="caution">
    <text evidence="2">The sequence shown here is derived from an EMBL/GenBank/DDBJ whole genome shotgun (WGS) entry which is preliminary data.</text>
</comment>
<evidence type="ECO:0000313" key="2">
    <source>
        <dbReference type="EMBL" id="CAJ1397556.1"/>
    </source>
</evidence>
<evidence type="ECO:0000256" key="1">
    <source>
        <dbReference type="SAM" id="MobiDB-lite"/>
    </source>
</evidence>
<reference evidence="2" key="1">
    <citation type="submission" date="2023-08" db="EMBL/GenBank/DDBJ databases">
        <authorList>
            <person name="Chen Y."/>
            <person name="Shah S."/>
            <person name="Dougan E. K."/>
            <person name="Thang M."/>
            <person name="Chan C."/>
        </authorList>
    </citation>
    <scope>NUCLEOTIDE SEQUENCE</scope>
</reference>
<organism evidence="2 3">
    <name type="scientific">Effrenium voratum</name>
    <dbReference type="NCBI Taxonomy" id="2562239"/>
    <lineage>
        <taxon>Eukaryota</taxon>
        <taxon>Sar</taxon>
        <taxon>Alveolata</taxon>
        <taxon>Dinophyceae</taxon>
        <taxon>Suessiales</taxon>
        <taxon>Symbiodiniaceae</taxon>
        <taxon>Effrenium</taxon>
    </lineage>
</organism>
<proteinExistence type="predicted"/>
<name>A0AA36J1M6_9DINO</name>
<dbReference type="CDD" id="cd02325">
    <property type="entry name" value="R3H"/>
    <property type="match status" value="1"/>
</dbReference>
<gene>
    <name evidence="2" type="ORF">EVOR1521_LOCUS21548</name>
</gene>
<feature type="compositionally biased region" description="Basic and acidic residues" evidence="1">
    <location>
        <begin position="52"/>
        <end position="72"/>
    </location>
</feature>
<feature type="region of interest" description="Disordered" evidence="1">
    <location>
        <begin position="1"/>
        <end position="79"/>
    </location>
</feature>
<protein>
    <recommendedName>
        <fullName evidence="4">R3H domain-containing protein</fullName>
    </recommendedName>
</protein>